<keyword evidence="4" id="KW-0131">Cell cycle</keyword>
<dbReference type="InterPro" id="IPR052521">
    <property type="entry name" value="Cell_div_SPOR-domain"/>
</dbReference>
<proteinExistence type="predicted"/>
<dbReference type="GO" id="GO:0032506">
    <property type="term" value="P:cytokinetic process"/>
    <property type="evidence" value="ECO:0007669"/>
    <property type="project" value="TreeGrafter"/>
</dbReference>
<dbReference type="SUPFAM" id="SSF110997">
    <property type="entry name" value="Sporulation related repeat"/>
    <property type="match status" value="1"/>
</dbReference>
<feature type="transmembrane region" description="Helical" evidence="2">
    <location>
        <begin position="6"/>
        <end position="28"/>
    </location>
</feature>
<dbReference type="PANTHER" id="PTHR38687:SF1">
    <property type="entry name" value="CELL DIVISION PROTEIN DEDD"/>
    <property type="match status" value="1"/>
</dbReference>
<name>A0A918KU52_9GAMM</name>
<organism evidence="4 5">
    <name type="scientific">Saccharospirillum salsuginis</name>
    <dbReference type="NCBI Taxonomy" id="418750"/>
    <lineage>
        <taxon>Bacteria</taxon>
        <taxon>Pseudomonadati</taxon>
        <taxon>Pseudomonadota</taxon>
        <taxon>Gammaproteobacteria</taxon>
        <taxon>Oceanospirillales</taxon>
        <taxon>Saccharospirillaceae</taxon>
        <taxon>Saccharospirillum</taxon>
    </lineage>
</organism>
<dbReference type="AlphaFoldDB" id="A0A918KU52"/>
<evidence type="ECO:0000259" key="3">
    <source>
        <dbReference type="PROSITE" id="PS51724"/>
    </source>
</evidence>
<keyword evidence="5" id="KW-1185">Reference proteome</keyword>
<sequence length="190" mass="20537">MLDVRIQQRLVGALVILALVFLIVPVLLDGEGRIPEKITQIPPKPKRPDLSHIRVAEPAQDVLPGLPDEPPAPVEVPAEETRVAESAEEEPPAPENNASSNVEAEQPAIVGKAWSVQVASFKDSGKAAELRDELRGKGYKTYVNEVILSDGTLFTQVLVGPDTELDAVRALKEEIKASTGLQGLVVRYQP</sequence>
<dbReference type="PROSITE" id="PS51724">
    <property type="entry name" value="SPOR"/>
    <property type="match status" value="1"/>
</dbReference>
<evidence type="ECO:0000256" key="2">
    <source>
        <dbReference type="SAM" id="Phobius"/>
    </source>
</evidence>
<keyword evidence="4" id="KW-0132">Cell division</keyword>
<dbReference type="PANTHER" id="PTHR38687">
    <property type="entry name" value="CELL DIVISION PROTEIN DEDD-RELATED"/>
    <property type="match status" value="1"/>
</dbReference>
<dbReference type="EMBL" id="BMXR01000018">
    <property type="protein sequence ID" value="GGX74410.1"/>
    <property type="molecule type" value="Genomic_DNA"/>
</dbReference>
<dbReference type="GO" id="GO:0030428">
    <property type="term" value="C:cell septum"/>
    <property type="evidence" value="ECO:0007669"/>
    <property type="project" value="TreeGrafter"/>
</dbReference>
<gene>
    <name evidence="4" type="ORF">GCM10007392_47230</name>
</gene>
<dbReference type="InterPro" id="IPR036680">
    <property type="entry name" value="SPOR-like_sf"/>
</dbReference>
<accession>A0A918KU52</accession>
<dbReference type="Pfam" id="PF05036">
    <property type="entry name" value="SPOR"/>
    <property type="match status" value="1"/>
</dbReference>
<keyword evidence="2" id="KW-0812">Transmembrane</keyword>
<reference evidence="4" key="2">
    <citation type="submission" date="2020-09" db="EMBL/GenBank/DDBJ databases">
        <authorList>
            <person name="Sun Q."/>
            <person name="Kim S."/>
        </authorList>
    </citation>
    <scope>NUCLEOTIDE SEQUENCE</scope>
    <source>
        <strain evidence="4">KCTC 22169</strain>
    </source>
</reference>
<feature type="region of interest" description="Disordered" evidence="1">
    <location>
        <begin position="60"/>
        <end position="103"/>
    </location>
</feature>
<dbReference type="GO" id="GO:0032153">
    <property type="term" value="C:cell division site"/>
    <property type="evidence" value="ECO:0007669"/>
    <property type="project" value="TreeGrafter"/>
</dbReference>
<dbReference type="Gene3D" id="3.30.70.1070">
    <property type="entry name" value="Sporulation related repeat"/>
    <property type="match status" value="1"/>
</dbReference>
<protein>
    <submittedName>
        <fullName evidence="4">Cell division protein</fullName>
    </submittedName>
</protein>
<comment type="caution">
    <text evidence="4">The sequence shown here is derived from an EMBL/GenBank/DDBJ whole genome shotgun (WGS) entry which is preliminary data.</text>
</comment>
<reference evidence="4" key="1">
    <citation type="journal article" date="2014" name="Int. J. Syst. Evol. Microbiol.">
        <title>Complete genome sequence of Corynebacterium casei LMG S-19264T (=DSM 44701T), isolated from a smear-ripened cheese.</title>
        <authorList>
            <consortium name="US DOE Joint Genome Institute (JGI-PGF)"/>
            <person name="Walter F."/>
            <person name="Albersmeier A."/>
            <person name="Kalinowski J."/>
            <person name="Ruckert C."/>
        </authorList>
    </citation>
    <scope>NUCLEOTIDE SEQUENCE</scope>
    <source>
        <strain evidence="4">KCTC 22169</strain>
    </source>
</reference>
<keyword evidence="2" id="KW-1133">Transmembrane helix</keyword>
<dbReference type="InterPro" id="IPR007730">
    <property type="entry name" value="SPOR-like_dom"/>
</dbReference>
<keyword evidence="2" id="KW-0472">Membrane</keyword>
<dbReference type="GO" id="GO:0042834">
    <property type="term" value="F:peptidoglycan binding"/>
    <property type="evidence" value="ECO:0007669"/>
    <property type="project" value="InterPro"/>
</dbReference>
<dbReference type="Proteomes" id="UP000626148">
    <property type="component" value="Unassembled WGS sequence"/>
</dbReference>
<feature type="domain" description="SPOR" evidence="3">
    <location>
        <begin position="108"/>
        <end position="188"/>
    </location>
</feature>
<evidence type="ECO:0000313" key="4">
    <source>
        <dbReference type="EMBL" id="GGX74410.1"/>
    </source>
</evidence>
<evidence type="ECO:0000256" key="1">
    <source>
        <dbReference type="SAM" id="MobiDB-lite"/>
    </source>
</evidence>
<evidence type="ECO:0000313" key="5">
    <source>
        <dbReference type="Proteomes" id="UP000626148"/>
    </source>
</evidence>